<keyword evidence="2" id="KW-0614">Plasmid</keyword>
<dbReference type="PANTHER" id="PTHR43032:SF2">
    <property type="entry name" value="BLL0505 PROTEIN"/>
    <property type="match status" value="1"/>
</dbReference>
<reference evidence="2 3" key="1">
    <citation type="submission" date="2016-11" db="EMBL/GenBank/DDBJ databases">
        <title>Rhizobium leguminosarum bv. viciae strain Vaf12 isolated from Vavilovia formosa root nodules from Russia, Dagestan.</title>
        <authorList>
            <person name="Kimeklis A."/>
        </authorList>
    </citation>
    <scope>NUCLEOTIDE SEQUENCE [LARGE SCALE GENOMIC DNA]</scope>
    <source>
        <strain evidence="2 3">Vaf-108</strain>
        <plasmid evidence="3">Plasmid unnamed1</plasmid>
    </source>
</reference>
<proteinExistence type="predicted"/>
<sequence>MAEQPEPKKVAPTTLLGRKQQKSGVVLGDHRPQLENISRRLFFRQGLSLGALTVLTGCTLQDDTAVDKVLWAMSRWNDRVQALLFDRSRLAPTYRPEDITDPFPFNAFYPEDSAPEMDLLEYRLEVSGLVDKKAPWSLDDLSRLPQVSQITQHICIEGWSAIGEWSGVPLSAFLRRVGADMTAKYVGFKCADRYYSSIDMPTALHPQTILALDFGKNPLPLKYGSPLKLRVPTKLGFKNPKHIVEVFVTNDYPGGYWEDQGYNWFSGL</sequence>
<dbReference type="Proteomes" id="UP000183050">
    <property type="component" value="Plasmid unnamed1"/>
</dbReference>
<dbReference type="Pfam" id="PF00174">
    <property type="entry name" value="Oxidored_molyb"/>
    <property type="match status" value="1"/>
</dbReference>
<dbReference type="InterPro" id="IPR000572">
    <property type="entry name" value="OxRdtase_Mopterin-bd_dom"/>
</dbReference>
<organism evidence="2 3">
    <name type="scientific">Rhizobium leguminosarum</name>
    <dbReference type="NCBI Taxonomy" id="384"/>
    <lineage>
        <taxon>Bacteria</taxon>
        <taxon>Pseudomonadati</taxon>
        <taxon>Pseudomonadota</taxon>
        <taxon>Alphaproteobacteria</taxon>
        <taxon>Hyphomicrobiales</taxon>
        <taxon>Rhizobiaceae</taxon>
        <taxon>Rhizobium/Agrobacterium group</taxon>
        <taxon>Rhizobium</taxon>
    </lineage>
</organism>
<accession>A0A1L3ZK52</accession>
<protein>
    <submittedName>
        <fullName evidence="2">Molybdopterin-binding protein</fullName>
    </submittedName>
</protein>
<dbReference type="RefSeq" id="WP_072641623.1">
    <property type="nucleotide sequence ID" value="NZ_CP018229.1"/>
</dbReference>
<gene>
    <name evidence="2" type="ORF">BMW22_31930</name>
</gene>
<evidence type="ECO:0000313" key="2">
    <source>
        <dbReference type="EMBL" id="API56022.1"/>
    </source>
</evidence>
<dbReference type="SUPFAM" id="SSF56524">
    <property type="entry name" value="Oxidoreductase molybdopterin-binding domain"/>
    <property type="match status" value="1"/>
</dbReference>
<dbReference type="AlphaFoldDB" id="A0A1L3ZK52"/>
<dbReference type="Gene3D" id="3.90.420.10">
    <property type="entry name" value="Oxidoreductase, molybdopterin-binding domain"/>
    <property type="match status" value="1"/>
</dbReference>
<feature type="domain" description="Oxidoreductase molybdopterin-binding" evidence="1">
    <location>
        <begin position="114"/>
        <end position="257"/>
    </location>
</feature>
<name>A0A1L3ZK52_RHILE</name>
<geneLocation type="plasmid" evidence="2">
    <name>unnamed1</name>
</geneLocation>
<evidence type="ECO:0000259" key="1">
    <source>
        <dbReference type="Pfam" id="PF00174"/>
    </source>
</evidence>
<dbReference type="EMBL" id="CP018229">
    <property type="protein sequence ID" value="API56022.1"/>
    <property type="molecule type" value="Genomic_DNA"/>
</dbReference>
<dbReference type="InterPro" id="IPR036374">
    <property type="entry name" value="OxRdtase_Mopterin-bd_sf"/>
</dbReference>
<evidence type="ECO:0000313" key="3">
    <source>
        <dbReference type="Proteomes" id="UP000183050"/>
    </source>
</evidence>
<dbReference type="PANTHER" id="PTHR43032">
    <property type="entry name" value="PROTEIN-METHIONINE-SULFOXIDE REDUCTASE"/>
    <property type="match status" value="1"/>
</dbReference>